<evidence type="ECO:0000313" key="9">
    <source>
        <dbReference type="Proteomes" id="UP001501020"/>
    </source>
</evidence>
<evidence type="ECO:0000256" key="4">
    <source>
        <dbReference type="ARBA" id="ARBA00022982"/>
    </source>
</evidence>
<sequence>MVRIKLDRTLCDGFGVCGVHAPESFSIDEWGYASLAGSGEVPAHEEDGVKRAILDCPVHAITKLSEAGRPVA</sequence>
<keyword evidence="7" id="KW-0003">3Fe-4S</keyword>
<accession>A0ABP5JP78</accession>
<dbReference type="SUPFAM" id="SSF54862">
    <property type="entry name" value="4Fe-4S ferredoxins"/>
    <property type="match status" value="1"/>
</dbReference>
<evidence type="ECO:0000313" key="8">
    <source>
        <dbReference type="EMBL" id="GAA2120779.1"/>
    </source>
</evidence>
<evidence type="ECO:0000256" key="6">
    <source>
        <dbReference type="ARBA" id="ARBA00023014"/>
    </source>
</evidence>
<dbReference type="PANTHER" id="PTHR36923:SF3">
    <property type="entry name" value="FERREDOXIN"/>
    <property type="match status" value="1"/>
</dbReference>
<name>A0ABP5JP78_9ACTN</name>
<proteinExistence type="predicted"/>
<evidence type="ECO:0000256" key="1">
    <source>
        <dbReference type="ARBA" id="ARBA00001927"/>
    </source>
</evidence>
<comment type="cofactor">
    <cofactor evidence="1">
        <name>[3Fe-4S] cluster</name>
        <dbReference type="ChEBI" id="CHEBI:21137"/>
    </cofactor>
</comment>
<dbReference type="RefSeq" id="WP_344261054.1">
    <property type="nucleotide sequence ID" value="NZ_BAAAMR010000003.1"/>
</dbReference>
<dbReference type="EMBL" id="BAAAMR010000003">
    <property type="protein sequence ID" value="GAA2120779.1"/>
    <property type="molecule type" value="Genomic_DNA"/>
</dbReference>
<dbReference type="InterPro" id="IPR051269">
    <property type="entry name" value="Fe-S_cluster_ET"/>
</dbReference>
<protein>
    <submittedName>
        <fullName evidence="8">Ferredoxin</fullName>
    </submittedName>
</protein>
<keyword evidence="5" id="KW-0408">Iron</keyword>
<evidence type="ECO:0000256" key="7">
    <source>
        <dbReference type="ARBA" id="ARBA00023291"/>
    </source>
</evidence>
<dbReference type="Pfam" id="PF13459">
    <property type="entry name" value="Fer4_15"/>
    <property type="match status" value="1"/>
</dbReference>
<keyword evidence="4" id="KW-0249">Electron transport</keyword>
<comment type="caution">
    <text evidence="8">The sequence shown here is derived from an EMBL/GenBank/DDBJ whole genome shotgun (WGS) entry which is preliminary data.</text>
</comment>
<dbReference type="Proteomes" id="UP001501020">
    <property type="component" value="Unassembled WGS sequence"/>
</dbReference>
<evidence type="ECO:0000256" key="5">
    <source>
        <dbReference type="ARBA" id="ARBA00023004"/>
    </source>
</evidence>
<keyword evidence="9" id="KW-1185">Reference proteome</keyword>
<evidence type="ECO:0000256" key="3">
    <source>
        <dbReference type="ARBA" id="ARBA00022723"/>
    </source>
</evidence>
<keyword evidence="6" id="KW-0411">Iron-sulfur</keyword>
<dbReference type="Gene3D" id="3.30.70.20">
    <property type="match status" value="1"/>
</dbReference>
<keyword evidence="2" id="KW-0813">Transport</keyword>
<dbReference type="PANTHER" id="PTHR36923">
    <property type="entry name" value="FERREDOXIN"/>
    <property type="match status" value="1"/>
</dbReference>
<gene>
    <name evidence="8" type="ORF">GCM10009727_05780</name>
</gene>
<organism evidence="8 9">
    <name type="scientific">Actinomadura napierensis</name>
    <dbReference type="NCBI Taxonomy" id="267854"/>
    <lineage>
        <taxon>Bacteria</taxon>
        <taxon>Bacillati</taxon>
        <taxon>Actinomycetota</taxon>
        <taxon>Actinomycetes</taxon>
        <taxon>Streptosporangiales</taxon>
        <taxon>Thermomonosporaceae</taxon>
        <taxon>Actinomadura</taxon>
    </lineage>
</organism>
<reference evidence="9" key="1">
    <citation type="journal article" date="2019" name="Int. J. Syst. Evol. Microbiol.">
        <title>The Global Catalogue of Microorganisms (GCM) 10K type strain sequencing project: providing services to taxonomists for standard genome sequencing and annotation.</title>
        <authorList>
            <consortium name="The Broad Institute Genomics Platform"/>
            <consortium name="The Broad Institute Genome Sequencing Center for Infectious Disease"/>
            <person name="Wu L."/>
            <person name="Ma J."/>
        </authorList>
    </citation>
    <scope>NUCLEOTIDE SEQUENCE [LARGE SCALE GENOMIC DNA]</scope>
    <source>
        <strain evidence="9">JCM 13850</strain>
    </source>
</reference>
<evidence type="ECO:0000256" key="2">
    <source>
        <dbReference type="ARBA" id="ARBA00022448"/>
    </source>
</evidence>
<keyword evidence="3" id="KW-0479">Metal-binding</keyword>